<feature type="compositionally biased region" description="Basic and acidic residues" evidence="1">
    <location>
        <begin position="62"/>
        <end position="83"/>
    </location>
</feature>
<feature type="compositionally biased region" description="Polar residues" evidence="1">
    <location>
        <begin position="17"/>
        <end position="47"/>
    </location>
</feature>
<name>A0A060S984_PYCCI</name>
<dbReference type="HOGENOM" id="CLU_2543704_0_0_1"/>
<evidence type="ECO:0000256" key="1">
    <source>
        <dbReference type="SAM" id="MobiDB-lite"/>
    </source>
</evidence>
<organism evidence="2 3">
    <name type="scientific">Pycnoporus cinnabarinus</name>
    <name type="common">Cinnabar-red polypore</name>
    <name type="synonym">Trametes cinnabarina</name>
    <dbReference type="NCBI Taxonomy" id="5643"/>
    <lineage>
        <taxon>Eukaryota</taxon>
        <taxon>Fungi</taxon>
        <taxon>Dikarya</taxon>
        <taxon>Basidiomycota</taxon>
        <taxon>Agaricomycotina</taxon>
        <taxon>Agaricomycetes</taxon>
        <taxon>Polyporales</taxon>
        <taxon>Polyporaceae</taxon>
        <taxon>Trametes</taxon>
    </lineage>
</organism>
<comment type="caution">
    <text evidence="2">The sequence shown here is derived from an EMBL/GenBank/DDBJ whole genome shotgun (WGS) entry which is preliminary data.</text>
</comment>
<gene>
    <name evidence="2" type="ORF">BN946_scf184782.g6</name>
</gene>
<dbReference type="STRING" id="5643.A0A060S984"/>
<dbReference type="Proteomes" id="UP000029665">
    <property type="component" value="Unassembled WGS sequence"/>
</dbReference>
<dbReference type="OrthoDB" id="128536at2759"/>
<evidence type="ECO:0000313" key="3">
    <source>
        <dbReference type="Proteomes" id="UP000029665"/>
    </source>
</evidence>
<keyword evidence="3" id="KW-1185">Reference proteome</keyword>
<evidence type="ECO:0000313" key="2">
    <source>
        <dbReference type="EMBL" id="CDO68958.1"/>
    </source>
</evidence>
<sequence>MPDNAASNADAYPIVAASTSVETPGSNSQSATGMDLDSNNSSSTSQGRRARKKAVPRVPPLFERKGHVVFRGDEKLTEVDPPA</sequence>
<reference evidence="2" key="1">
    <citation type="submission" date="2014-01" db="EMBL/GenBank/DDBJ databases">
        <title>The genome of the white-rot fungus Pycnoporus cinnabarinus: a basidiomycete model with a versatile arsenal for lignocellulosic biomass breakdown.</title>
        <authorList>
            <person name="Levasseur A."/>
            <person name="Lomascolo A."/>
            <person name="Ruiz-Duenas F.J."/>
            <person name="Uzan E."/>
            <person name="Piumi F."/>
            <person name="Kues U."/>
            <person name="Ram A.F.J."/>
            <person name="Murat C."/>
            <person name="Haon M."/>
            <person name="Benoit I."/>
            <person name="Arfi Y."/>
            <person name="Chevret D."/>
            <person name="Drula E."/>
            <person name="Kwon M.J."/>
            <person name="Gouret P."/>
            <person name="Lesage-Meessen L."/>
            <person name="Lombard V."/>
            <person name="Mariette J."/>
            <person name="Noirot C."/>
            <person name="Park J."/>
            <person name="Patyshakuliyeva A."/>
            <person name="Wieneger R.A.B."/>
            <person name="Wosten H.A.B."/>
            <person name="Martin F."/>
            <person name="Coutinho P.M."/>
            <person name="de Vries R."/>
            <person name="Martinez A.T."/>
            <person name="Klopp C."/>
            <person name="Pontarotti P."/>
            <person name="Henrissat B."/>
            <person name="Record E."/>
        </authorList>
    </citation>
    <scope>NUCLEOTIDE SEQUENCE [LARGE SCALE GENOMIC DNA]</scope>
    <source>
        <strain evidence="2">BRFM137</strain>
    </source>
</reference>
<dbReference type="AlphaFoldDB" id="A0A060S984"/>
<protein>
    <submittedName>
        <fullName evidence="2">Uncharacterized protein</fullName>
    </submittedName>
</protein>
<accession>A0A060S984</accession>
<feature type="region of interest" description="Disordered" evidence="1">
    <location>
        <begin position="17"/>
        <end position="83"/>
    </location>
</feature>
<proteinExistence type="predicted"/>
<dbReference type="EMBL" id="CCBP010000029">
    <property type="protein sequence ID" value="CDO68958.1"/>
    <property type="molecule type" value="Genomic_DNA"/>
</dbReference>